<dbReference type="Proteomes" id="UP001642360">
    <property type="component" value="Unassembled WGS sequence"/>
</dbReference>
<keyword evidence="2" id="KW-1185">Reference proteome</keyword>
<evidence type="ECO:0000313" key="1">
    <source>
        <dbReference type="EMBL" id="CAK9140017.1"/>
    </source>
</evidence>
<organism evidence="1 2">
    <name type="scientific">Ilex paraguariensis</name>
    <name type="common">yerba mate</name>
    <dbReference type="NCBI Taxonomy" id="185542"/>
    <lineage>
        <taxon>Eukaryota</taxon>
        <taxon>Viridiplantae</taxon>
        <taxon>Streptophyta</taxon>
        <taxon>Embryophyta</taxon>
        <taxon>Tracheophyta</taxon>
        <taxon>Spermatophyta</taxon>
        <taxon>Magnoliopsida</taxon>
        <taxon>eudicotyledons</taxon>
        <taxon>Gunneridae</taxon>
        <taxon>Pentapetalae</taxon>
        <taxon>asterids</taxon>
        <taxon>campanulids</taxon>
        <taxon>Aquifoliales</taxon>
        <taxon>Aquifoliaceae</taxon>
        <taxon>Ilex</taxon>
    </lineage>
</organism>
<accession>A0ABC8R5K5</accession>
<proteinExistence type="predicted"/>
<protein>
    <submittedName>
        <fullName evidence="1">Uncharacterized protein</fullName>
    </submittedName>
</protein>
<evidence type="ECO:0000313" key="2">
    <source>
        <dbReference type="Proteomes" id="UP001642360"/>
    </source>
</evidence>
<comment type="caution">
    <text evidence="1">The sequence shown here is derived from an EMBL/GenBank/DDBJ whole genome shotgun (WGS) entry which is preliminary data.</text>
</comment>
<sequence>MNVNSSLYNESKTLLKGYLDQFDNLMELLKIAGARVFLITGIKDDDHGPRVNGGVGNTHEAMDIAVPKTLRRIPCRSGHELDSKGDEAVGEGDDRYSNDAKHVIHAGTCQRNGHLGIAIDSCFVIGVGDCHRREKGIVSR</sequence>
<reference evidence="1 2" key="1">
    <citation type="submission" date="2024-02" db="EMBL/GenBank/DDBJ databases">
        <authorList>
            <person name="Vignale AGUSTIN F."/>
            <person name="Sosa J E."/>
            <person name="Modenutti C."/>
        </authorList>
    </citation>
    <scope>NUCLEOTIDE SEQUENCE [LARGE SCALE GENOMIC DNA]</scope>
</reference>
<gene>
    <name evidence="1" type="ORF">ILEXP_LOCUS7432</name>
</gene>
<name>A0ABC8R5K5_9AQUA</name>
<dbReference type="AlphaFoldDB" id="A0ABC8R5K5"/>
<dbReference type="EMBL" id="CAUOFW020001004">
    <property type="protein sequence ID" value="CAK9140017.1"/>
    <property type="molecule type" value="Genomic_DNA"/>
</dbReference>